<evidence type="ECO:0000256" key="2">
    <source>
        <dbReference type="ARBA" id="ARBA00022964"/>
    </source>
</evidence>
<dbReference type="SUPFAM" id="SSF51197">
    <property type="entry name" value="Clavaminate synthase-like"/>
    <property type="match status" value="1"/>
</dbReference>
<feature type="domain" description="Aspartyl/asparaginy/proline hydroxylase" evidence="4">
    <location>
        <begin position="15"/>
        <end position="160"/>
    </location>
</feature>
<dbReference type="Gene3D" id="2.60.120.330">
    <property type="entry name" value="B-lactam Antibiotic, Isopenicillin N Synthase, Chain"/>
    <property type="match status" value="1"/>
</dbReference>
<proteinExistence type="inferred from homology"/>
<dbReference type="GO" id="GO:0016020">
    <property type="term" value="C:membrane"/>
    <property type="evidence" value="ECO:0007669"/>
    <property type="project" value="TreeGrafter"/>
</dbReference>
<dbReference type="KEGG" id="cari:FNU76_17470"/>
<dbReference type="EMBL" id="CP041730">
    <property type="protein sequence ID" value="QDQ27991.1"/>
    <property type="molecule type" value="Genomic_DNA"/>
</dbReference>
<name>A0A516SIL4_9NEIS</name>
<dbReference type="InterPro" id="IPR051821">
    <property type="entry name" value="Asp/Asn_beta-hydroxylase"/>
</dbReference>
<dbReference type="InterPro" id="IPR027443">
    <property type="entry name" value="IPNS-like_sf"/>
</dbReference>
<evidence type="ECO:0000313" key="5">
    <source>
        <dbReference type="EMBL" id="QDQ27991.1"/>
    </source>
</evidence>
<reference evidence="6" key="1">
    <citation type="submission" date="2019-07" db="EMBL/GenBank/DDBJ databases">
        <title>Chitinimonas sp. nov., isolated from Ny-Alesund, arctica soil.</title>
        <authorList>
            <person name="Xu Q."/>
            <person name="Peng F."/>
        </authorList>
    </citation>
    <scope>NUCLEOTIDE SEQUENCE [LARGE SCALE GENOMIC DNA]</scope>
    <source>
        <strain evidence="6">R3-44</strain>
    </source>
</reference>
<dbReference type="Pfam" id="PF05118">
    <property type="entry name" value="Asp_Arg_Hydrox"/>
    <property type="match status" value="1"/>
</dbReference>
<keyword evidence="6" id="KW-1185">Reference proteome</keyword>
<dbReference type="AlphaFoldDB" id="A0A516SIL4"/>
<gene>
    <name evidence="5" type="ORF">FNU76_17470</name>
</gene>
<dbReference type="PANTHER" id="PTHR46332:SF5">
    <property type="entry name" value="ASPARTATE BETA-HYDROXYLASE DOMAIN CONTAINING 2"/>
    <property type="match status" value="1"/>
</dbReference>
<dbReference type="RefSeq" id="WP_144279378.1">
    <property type="nucleotide sequence ID" value="NZ_CP041730.1"/>
</dbReference>
<evidence type="ECO:0000259" key="4">
    <source>
        <dbReference type="Pfam" id="PF05118"/>
    </source>
</evidence>
<dbReference type="InterPro" id="IPR007803">
    <property type="entry name" value="Asp/Arg/Pro-Hydrxlase"/>
</dbReference>
<keyword evidence="2" id="KW-0223">Dioxygenase</keyword>
<sequence>MFLPKQTLPAAVTLEAHWHTILAECLALPHDEFAAWPERPLYNQGWDVYGLFAGGVAVRENCVFCPATATLLASLPGLVNAGFSRLAAGTRIQPHTGYSRAVLRLHLGLRIGGDCGLRVGSEQRGWHEGHCLVFDDTVEHEAWNHGPGDRLVLLADFSRPPERVG</sequence>
<keyword evidence="3" id="KW-0560">Oxidoreductase</keyword>
<comment type="similarity">
    <text evidence="1">Belongs to the aspartyl/asparaginyl beta-hydroxylase family.</text>
</comment>
<evidence type="ECO:0000256" key="3">
    <source>
        <dbReference type="ARBA" id="ARBA00023002"/>
    </source>
</evidence>
<organism evidence="5 6">
    <name type="scientific">Chitinimonas arctica</name>
    <dbReference type="NCBI Taxonomy" id="2594795"/>
    <lineage>
        <taxon>Bacteria</taxon>
        <taxon>Pseudomonadati</taxon>
        <taxon>Pseudomonadota</taxon>
        <taxon>Betaproteobacteria</taxon>
        <taxon>Neisseriales</taxon>
        <taxon>Chitinibacteraceae</taxon>
        <taxon>Chitinimonas</taxon>
    </lineage>
</organism>
<dbReference type="Proteomes" id="UP000317550">
    <property type="component" value="Chromosome"/>
</dbReference>
<evidence type="ECO:0000313" key="6">
    <source>
        <dbReference type="Proteomes" id="UP000317550"/>
    </source>
</evidence>
<dbReference type="OrthoDB" id="21665at2"/>
<protein>
    <submittedName>
        <fullName evidence="5">Aspartyl/asparaginyl beta-hydroxylase domain-containing protein</fullName>
    </submittedName>
</protein>
<dbReference type="PANTHER" id="PTHR46332">
    <property type="entry name" value="ASPARTATE BETA-HYDROXYLASE DOMAIN-CONTAINING PROTEIN 2"/>
    <property type="match status" value="1"/>
</dbReference>
<dbReference type="GO" id="GO:0051213">
    <property type="term" value="F:dioxygenase activity"/>
    <property type="evidence" value="ECO:0007669"/>
    <property type="project" value="UniProtKB-KW"/>
</dbReference>
<accession>A0A516SIL4</accession>
<evidence type="ECO:0000256" key="1">
    <source>
        <dbReference type="ARBA" id="ARBA00007730"/>
    </source>
</evidence>